<organism evidence="1 2">
    <name type="scientific">Actinomadura meyerae</name>
    <dbReference type="NCBI Taxonomy" id="240840"/>
    <lineage>
        <taxon>Bacteria</taxon>
        <taxon>Bacillati</taxon>
        <taxon>Actinomycetota</taxon>
        <taxon>Actinomycetes</taxon>
        <taxon>Streptosporangiales</taxon>
        <taxon>Thermomonosporaceae</taxon>
        <taxon>Actinomadura</taxon>
    </lineage>
</organism>
<accession>A0A239NXG7</accession>
<dbReference type="AlphaFoldDB" id="A0A239NXG7"/>
<gene>
    <name evidence="1" type="ORF">SAMN05443665_105155</name>
</gene>
<dbReference type="RefSeq" id="WP_179271849.1">
    <property type="nucleotide sequence ID" value="NZ_FZOR01000051.1"/>
</dbReference>
<dbReference type="EMBL" id="FZOR01000051">
    <property type="protein sequence ID" value="SNT59108.1"/>
    <property type="molecule type" value="Genomic_DNA"/>
</dbReference>
<dbReference type="Proteomes" id="UP000198318">
    <property type="component" value="Unassembled WGS sequence"/>
</dbReference>
<proteinExistence type="predicted"/>
<protein>
    <submittedName>
        <fullName evidence="1">Uncharacterized protein</fullName>
    </submittedName>
</protein>
<keyword evidence="2" id="KW-1185">Reference proteome</keyword>
<sequence>MTAQTERSSMSTHCADCKRPLLLRRPGRTHCEACRPTMLASAEALYRRLSTTQEDRT</sequence>
<evidence type="ECO:0000313" key="1">
    <source>
        <dbReference type="EMBL" id="SNT59108.1"/>
    </source>
</evidence>
<reference evidence="1 2" key="1">
    <citation type="submission" date="2017-06" db="EMBL/GenBank/DDBJ databases">
        <authorList>
            <person name="Kim H.J."/>
            <person name="Triplett B.A."/>
        </authorList>
    </citation>
    <scope>NUCLEOTIDE SEQUENCE [LARGE SCALE GENOMIC DNA]</scope>
    <source>
        <strain evidence="1 2">DSM 44715</strain>
    </source>
</reference>
<name>A0A239NXG7_9ACTN</name>
<evidence type="ECO:0000313" key="2">
    <source>
        <dbReference type="Proteomes" id="UP000198318"/>
    </source>
</evidence>